<gene>
    <name evidence="1" type="ORF">TNCV_2576261</name>
</gene>
<reference evidence="1" key="1">
    <citation type="submission" date="2020-08" db="EMBL/GenBank/DDBJ databases">
        <title>Multicomponent nature underlies the extraordinary mechanical properties of spider dragline silk.</title>
        <authorList>
            <person name="Kono N."/>
            <person name="Nakamura H."/>
            <person name="Mori M."/>
            <person name="Yoshida Y."/>
            <person name="Ohtoshi R."/>
            <person name="Malay A.D."/>
            <person name="Moran D.A.P."/>
            <person name="Tomita M."/>
            <person name="Numata K."/>
            <person name="Arakawa K."/>
        </authorList>
    </citation>
    <scope>NUCLEOTIDE SEQUENCE</scope>
</reference>
<comment type="caution">
    <text evidence="1">The sequence shown here is derived from an EMBL/GenBank/DDBJ whole genome shotgun (WGS) entry which is preliminary data.</text>
</comment>
<organism evidence="1 2">
    <name type="scientific">Trichonephila clavipes</name>
    <name type="common">Golden silk orbweaver</name>
    <name type="synonym">Nephila clavipes</name>
    <dbReference type="NCBI Taxonomy" id="2585209"/>
    <lineage>
        <taxon>Eukaryota</taxon>
        <taxon>Metazoa</taxon>
        <taxon>Ecdysozoa</taxon>
        <taxon>Arthropoda</taxon>
        <taxon>Chelicerata</taxon>
        <taxon>Arachnida</taxon>
        <taxon>Araneae</taxon>
        <taxon>Araneomorphae</taxon>
        <taxon>Entelegynae</taxon>
        <taxon>Araneoidea</taxon>
        <taxon>Nephilidae</taxon>
        <taxon>Trichonephila</taxon>
    </lineage>
</organism>
<evidence type="ECO:0000313" key="1">
    <source>
        <dbReference type="EMBL" id="GFX88919.1"/>
    </source>
</evidence>
<keyword evidence="2" id="KW-1185">Reference proteome</keyword>
<evidence type="ECO:0000313" key="2">
    <source>
        <dbReference type="Proteomes" id="UP000887159"/>
    </source>
</evidence>
<accession>A0A8X6V0R8</accession>
<dbReference type="AlphaFoldDB" id="A0A8X6V0R8"/>
<dbReference type="Proteomes" id="UP000887159">
    <property type="component" value="Unassembled WGS sequence"/>
</dbReference>
<sequence>MAQTHAESTVEQHSARLEDSHLRAQHSSFTTSECLKDVNQKQHISVIHDFVVRNHTITVTLHSVTAQWKIIGSASMFSSA</sequence>
<protein>
    <submittedName>
        <fullName evidence="1">Uncharacterized protein</fullName>
    </submittedName>
</protein>
<name>A0A8X6V0R8_TRICX</name>
<proteinExistence type="predicted"/>
<dbReference type="EMBL" id="BMAU01021062">
    <property type="protein sequence ID" value="GFX88919.1"/>
    <property type="molecule type" value="Genomic_DNA"/>
</dbReference>